<dbReference type="GO" id="GO:0003677">
    <property type="term" value="F:DNA binding"/>
    <property type="evidence" value="ECO:0007669"/>
    <property type="project" value="InterPro"/>
</dbReference>
<comment type="subcellular location">
    <subcellularLocation>
        <location evidence="1">Nucleus</location>
    </subcellularLocation>
</comment>
<evidence type="ECO:0000313" key="6">
    <source>
        <dbReference type="EMBL" id="KAG9234759.1"/>
    </source>
</evidence>
<dbReference type="Pfam" id="PF04082">
    <property type="entry name" value="Fungal_trans"/>
    <property type="match status" value="1"/>
</dbReference>
<feature type="region of interest" description="Disordered" evidence="4">
    <location>
        <begin position="92"/>
        <end position="146"/>
    </location>
</feature>
<dbReference type="SUPFAM" id="SSF57701">
    <property type="entry name" value="Zn2/Cys6 DNA-binding domain"/>
    <property type="match status" value="1"/>
</dbReference>
<dbReference type="CDD" id="cd00067">
    <property type="entry name" value="GAL4"/>
    <property type="match status" value="1"/>
</dbReference>
<dbReference type="SMART" id="SM00906">
    <property type="entry name" value="Fungal_trans"/>
    <property type="match status" value="1"/>
</dbReference>
<feature type="domain" description="Zn(2)-C6 fungal-type" evidence="5">
    <location>
        <begin position="33"/>
        <end position="64"/>
    </location>
</feature>
<dbReference type="Proteomes" id="UP000824998">
    <property type="component" value="Unassembled WGS sequence"/>
</dbReference>
<proteinExistence type="predicted"/>
<dbReference type="PROSITE" id="PS50048">
    <property type="entry name" value="ZN2_CY6_FUNGAL_2"/>
    <property type="match status" value="1"/>
</dbReference>
<dbReference type="InterPro" id="IPR036864">
    <property type="entry name" value="Zn2-C6_fun-type_DNA-bd_sf"/>
</dbReference>
<dbReference type="PROSITE" id="PS00463">
    <property type="entry name" value="ZN2_CY6_FUNGAL_1"/>
    <property type="match status" value="1"/>
</dbReference>
<feature type="region of interest" description="Disordered" evidence="4">
    <location>
        <begin position="1"/>
        <end position="30"/>
    </location>
</feature>
<protein>
    <submittedName>
        <fullName evidence="6">Fungal-specific transcription factor domain-containing protein</fullName>
    </submittedName>
</protein>
<dbReference type="InterPro" id="IPR007219">
    <property type="entry name" value="XnlR_reg_dom"/>
</dbReference>
<dbReference type="PANTHER" id="PTHR31001">
    <property type="entry name" value="UNCHARACTERIZED TRANSCRIPTIONAL REGULATORY PROTEIN"/>
    <property type="match status" value="1"/>
</dbReference>
<evidence type="ECO:0000259" key="5">
    <source>
        <dbReference type="PROSITE" id="PS50048"/>
    </source>
</evidence>
<dbReference type="InterPro" id="IPR050613">
    <property type="entry name" value="Sec_Metabolite_Reg"/>
</dbReference>
<dbReference type="Pfam" id="PF00172">
    <property type="entry name" value="Zn_clus"/>
    <property type="match status" value="1"/>
</dbReference>
<accession>A0A9P7YJA6</accession>
<dbReference type="SMART" id="SM00066">
    <property type="entry name" value="GAL4"/>
    <property type="match status" value="1"/>
</dbReference>
<dbReference type="PANTHER" id="PTHR31001:SF49">
    <property type="entry name" value="ZN(II)2CYS6 TRANSCRIPTION FACTOR (EUROFUNG)"/>
    <property type="match status" value="1"/>
</dbReference>
<dbReference type="Gene3D" id="4.10.240.10">
    <property type="entry name" value="Zn(2)-C6 fungal-type DNA-binding domain"/>
    <property type="match status" value="1"/>
</dbReference>
<name>A0A9P7YJA6_9HELO</name>
<dbReference type="EMBL" id="MU251453">
    <property type="protein sequence ID" value="KAG9234759.1"/>
    <property type="molecule type" value="Genomic_DNA"/>
</dbReference>
<dbReference type="GO" id="GO:0000981">
    <property type="term" value="F:DNA-binding transcription factor activity, RNA polymerase II-specific"/>
    <property type="evidence" value="ECO:0007669"/>
    <property type="project" value="InterPro"/>
</dbReference>
<evidence type="ECO:0000313" key="7">
    <source>
        <dbReference type="Proteomes" id="UP000824998"/>
    </source>
</evidence>
<evidence type="ECO:0000256" key="3">
    <source>
        <dbReference type="ARBA" id="ARBA00023242"/>
    </source>
</evidence>
<evidence type="ECO:0000256" key="2">
    <source>
        <dbReference type="ARBA" id="ARBA00022723"/>
    </source>
</evidence>
<keyword evidence="7" id="KW-1185">Reference proteome</keyword>
<dbReference type="AlphaFoldDB" id="A0A9P7YJA6"/>
<dbReference type="GO" id="GO:0008270">
    <property type="term" value="F:zinc ion binding"/>
    <property type="evidence" value="ECO:0007669"/>
    <property type="project" value="InterPro"/>
</dbReference>
<dbReference type="GO" id="GO:0006351">
    <property type="term" value="P:DNA-templated transcription"/>
    <property type="evidence" value="ECO:0007669"/>
    <property type="project" value="InterPro"/>
</dbReference>
<comment type="caution">
    <text evidence="6">The sequence shown here is derived from an EMBL/GenBank/DDBJ whole genome shotgun (WGS) entry which is preliminary data.</text>
</comment>
<dbReference type="OrthoDB" id="5431381at2759"/>
<reference evidence="6" key="1">
    <citation type="journal article" date="2021" name="IMA Fungus">
        <title>Genomic characterization of three marine fungi, including Emericellopsis atlantica sp. nov. with signatures of a generalist lifestyle and marine biomass degradation.</title>
        <authorList>
            <person name="Hagestad O.C."/>
            <person name="Hou L."/>
            <person name="Andersen J.H."/>
            <person name="Hansen E.H."/>
            <person name="Altermark B."/>
            <person name="Li C."/>
            <person name="Kuhnert E."/>
            <person name="Cox R.J."/>
            <person name="Crous P.W."/>
            <person name="Spatafora J.W."/>
            <person name="Lail K."/>
            <person name="Amirebrahimi M."/>
            <person name="Lipzen A."/>
            <person name="Pangilinan J."/>
            <person name="Andreopoulos W."/>
            <person name="Hayes R.D."/>
            <person name="Ng V."/>
            <person name="Grigoriev I.V."/>
            <person name="Jackson S.A."/>
            <person name="Sutton T.D.S."/>
            <person name="Dobson A.D.W."/>
            <person name="Rama T."/>
        </authorList>
    </citation>
    <scope>NUCLEOTIDE SEQUENCE</scope>
    <source>
        <strain evidence="6">TRa018bII</strain>
    </source>
</reference>
<dbReference type="GO" id="GO:0005634">
    <property type="term" value="C:nucleus"/>
    <property type="evidence" value="ECO:0007669"/>
    <property type="project" value="UniProtKB-SubCell"/>
</dbReference>
<evidence type="ECO:0000256" key="4">
    <source>
        <dbReference type="SAM" id="MobiDB-lite"/>
    </source>
</evidence>
<keyword evidence="2" id="KW-0479">Metal-binding</keyword>
<organism evidence="6 7">
    <name type="scientific">Amylocarpus encephaloides</name>
    <dbReference type="NCBI Taxonomy" id="45428"/>
    <lineage>
        <taxon>Eukaryota</taxon>
        <taxon>Fungi</taxon>
        <taxon>Dikarya</taxon>
        <taxon>Ascomycota</taxon>
        <taxon>Pezizomycotina</taxon>
        <taxon>Leotiomycetes</taxon>
        <taxon>Helotiales</taxon>
        <taxon>Helotiales incertae sedis</taxon>
        <taxon>Amylocarpus</taxon>
    </lineage>
</organism>
<keyword evidence="3" id="KW-0539">Nucleus</keyword>
<dbReference type="CDD" id="cd12148">
    <property type="entry name" value="fungal_TF_MHR"/>
    <property type="match status" value="1"/>
</dbReference>
<sequence length="787" mass="87388">MMDNTSESSPDHDGEVPSQPKAAHTKRNRVQLSCVSCRRSKLRCDRSVPCSQCIKKGRAELCTIPPPPIRRKPAVSMQNRLKHLESLVKGAMSGETPPADDRSGNAQMGALDSAGDGVQSFNSGTSTDDENFTKNPIFENERRQIIGTKAAPKSSGSTVIMSTEESTYIGATHWAAILEDIEEVKEYFHQAEEEDEDSDEHLVLFNAMSFNFRQDVSHHDLLSGLPTKPIVDRLISRFFNSNSPSLSIIHKPKFQKEYQKFWLDPAKSPPGWTALLFAMMVLATFAILGAGETHPDQRDTPLEMARSYRNSCVQALILSNYTKPGPYSIETLILHTEGDFIVSKDEQVHLYLMVGNLVRLCLRMGLHRDPSKVHGNISAFKAEIRRRLWHHVAQIDMLSSFHLGLPGMIETIGSDTLYPRNLRDEDFSEDSIKLPGPRPSTELTPMSYLICKSILCNACRKVMTLVNAIDTPSYARVLELDGLLHSAFDKIPSFYRLGPSGISIIDSPSVVVKQFSLFLIYHKSRCMLHRRHLARDGSAEEFAYSRSAALDASMELLRGQYMTYEAAVIPGGPLANDKWFLSSLSMHDFLLAAMIICRRIIDATKDSLTATNIAEPHNSGYCAMISALQRSQVVWENTHNPSSKKAASVLKLMLTKTDLALREHSGANYQLDVYAMPESGAKPLISSLSLSDESAAASISNAVAPEEAWRLNSSNGLASSSNSNMLDQDNSTSIVAPFDSLIDMPDLFDWVTFDNQIWPAPAPDGGWNHNTEDLNFAEYNYDMTGEN</sequence>
<evidence type="ECO:0000256" key="1">
    <source>
        <dbReference type="ARBA" id="ARBA00004123"/>
    </source>
</evidence>
<dbReference type="InterPro" id="IPR001138">
    <property type="entry name" value="Zn2Cys6_DnaBD"/>
</dbReference>
<gene>
    <name evidence="6" type="ORF">BJ875DRAFT_295090</name>
</gene>